<reference evidence="2" key="1">
    <citation type="journal article" date="2020" name="mSystems">
        <title>Genome- and Community-Level Interaction Insights into Carbon Utilization and Element Cycling Functions of Hydrothermarchaeota in Hydrothermal Sediment.</title>
        <authorList>
            <person name="Zhou Z."/>
            <person name="Liu Y."/>
            <person name="Xu W."/>
            <person name="Pan J."/>
            <person name="Luo Z.H."/>
            <person name="Li M."/>
        </authorList>
    </citation>
    <scope>NUCLEOTIDE SEQUENCE [LARGE SCALE GENOMIC DNA]</scope>
    <source>
        <strain evidence="2">SpSt-587</strain>
    </source>
</reference>
<comment type="caution">
    <text evidence="2">The sequence shown here is derived from an EMBL/GenBank/DDBJ whole genome shotgun (WGS) entry which is preliminary data.</text>
</comment>
<dbReference type="GO" id="GO:0008410">
    <property type="term" value="F:CoA-transferase activity"/>
    <property type="evidence" value="ECO:0007669"/>
    <property type="project" value="TreeGrafter"/>
</dbReference>
<protein>
    <submittedName>
        <fullName evidence="2">CoA transferase</fullName>
    </submittedName>
</protein>
<dbReference type="AlphaFoldDB" id="A0A7J3M4Z4"/>
<dbReference type="PANTHER" id="PTHR48207:SF3">
    <property type="entry name" value="SUCCINATE--HYDROXYMETHYLGLUTARATE COA-TRANSFERASE"/>
    <property type="match status" value="1"/>
</dbReference>
<keyword evidence="1 2" id="KW-0808">Transferase</keyword>
<accession>A0A7J3M4Z4</accession>
<organism evidence="2">
    <name type="scientific">Archaeoglobus fulgidus</name>
    <dbReference type="NCBI Taxonomy" id="2234"/>
    <lineage>
        <taxon>Archaea</taxon>
        <taxon>Methanobacteriati</taxon>
        <taxon>Methanobacteriota</taxon>
        <taxon>Archaeoglobi</taxon>
        <taxon>Archaeoglobales</taxon>
        <taxon>Archaeoglobaceae</taxon>
        <taxon>Archaeoglobus</taxon>
    </lineage>
</organism>
<dbReference type="PANTHER" id="PTHR48207">
    <property type="entry name" value="SUCCINATE--HYDROXYMETHYLGLUTARATE COA-TRANSFERASE"/>
    <property type="match status" value="1"/>
</dbReference>
<dbReference type="InterPro" id="IPR023606">
    <property type="entry name" value="CoA-Trfase_III_dom_1_sf"/>
</dbReference>
<evidence type="ECO:0000313" key="2">
    <source>
        <dbReference type="EMBL" id="HGT83354.1"/>
    </source>
</evidence>
<proteinExistence type="predicted"/>
<name>A0A7J3M4Z4_ARCFL</name>
<evidence type="ECO:0000256" key="1">
    <source>
        <dbReference type="ARBA" id="ARBA00022679"/>
    </source>
</evidence>
<sequence length="405" mass="45864">MVFRHLGGSCDLKPFDDLLVLELGQAVAGPYIGTLLGDLGAEVIHIERPKIGDLARHWIPIRNDLSFYFAVVNRNKKSMTLDLKSNEGREIFLKLAEKADIIIENFVPGVVDSLGIGYEVVKKLNPRIIYCHVSGFGQNGPYRDRPAFDQLIQGEAGIISYTGTRDVRCKINVPITDILASMYGVYAVLASLLRREKTGEGAEIDISLFDCAVTMMTNLMNMVIVEGMKDEDLRMGTKYFLATPYEPYPAGDGKLLNIVVATEWHWEAFCKAVGLEKLLEDERFKTNQQRLKHREELEKIIVEKLKERKRDEWIDILLKAGVPCGAVNEIREVLEHPQTKFRNVVVEVDYPGLGKIKMFNNPVKISGYEFKLERPPKLGEHTEEILQNLGYSKEEIEALRAKNVI</sequence>
<dbReference type="Gene3D" id="3.30.1540.10">
    <property type="entry name" value="formyl-coa transferase, domain 3"/>
    <property type="match status" value="1"/>
</dbReference>
<dbReference type="SUPFAM" id="SSF89796">
    <property type="entry name" value="CoA-transferase family III (CaiB/BaiF)"/>
    <property type="match status" value="1"/>
</dbReference>
<dbReference type="InterPro" id="IPR044855">
    <property type="entry name" value="CoA-Trfase_III_dom3_sf"/>
</dbReference>
<dbReference type="InterPro" id="IPR050483">
    <property type="entry name" value="CoA-transferase_III_domain"/>
</dbReference>
<dbReference type="EMBL" id="DSYZ01000122">
    <property type="protein sequence ID" value="HGT83354.1"/>
    <property type="molecule type" value="Genomic_DNA"/>
</dbReference>
<dbReference type="InterPro" id="IPR003673">
    <property type="entry name" value="CoA-Trfase_fam_III"/>
</dbReference>
<gene>
    <name evidence="2" type="ORF">ENT52_06475</name>
</gene>
<dbReference type="Gene3D" id="3.40.50.10540">
    <property type="entry name" value="Crotonobetainyl-coa:carnitine coa-transferase, domain 1"/>
    <property type="match status" value="1"/>
</dbReference>
<dbReference type="Pfam" id="PF02515">
    <property type="entry name" value="CoA_transf_3"/>
    <property type="match status" value="1"/>
</dbReference>